<evidence type="ECO:0000313" key="2">
    <source>
        <dbReference type="Proteomes" id="UP001235939"/>
    </source>
</evidence>
<dbReference type="EMBL" id="CP092863">
    <property type="protein sequence ID" value="UYV60565.1"/>
    <property type="molecule type" value="Genomic_DNA"/>
</dbReference>
<keyword evidence="2" id="KW-1185">Reference proteome</keyword>
<reference evidence="1 2" key="1">
    <citation type="submission" date="2022-01" db="EMBL/GenBank/DDBJ databases">
        <title>A chromosomal length assembly of Cordylochernes scorpioides.</title>
        <authorList>
            <person name="Zeh D."/>
            <person name="Zeh J."/>
        </authorList>
    </citation>
    <scope>NUCLEOTIDE SEQUENCE [LARGE SCALE GENOMIC DNA]</scope>
    <source>
        <strain evidence="1">IN4F17</strain>
        <tissue evidence="1">Whole Body</tissue>
    </source>
</reference>
<gene>
    <name evidence="1" type="ORF">LAZ67_1001540</name>
</gene>
<accession>A0ABY6JWI6</accession>
<protein>
    <submittedName>
        <fullName evidence="1">Uncharacterized protein</fullName>
    </submittedName>
</protein>
<proteinExistence type="predicted"/>
<evidence type="ECO:0000313" key="1">
    <source>
        <dbReference type="EMBL" id="UYV60565.1"/>
    </source>
</evidence>
<organism evidence="1 2">
    <name type="scientific">Cordylochernes scorpioides</name>
    <dbReference type="NCBI Taxonomy" id="51811"/>
    <lineage>
        <taxon>Eukaryota</taxon>
        <taxon>Metazoa</taxon>
        <taxon>Ecdysozoa</taxon>
        <taxon>Arthropoda</taxon>
        <taxon>Chelicerata</taxon>
        <taxon>Arachnida</taxon>
        <taxon>Pseudoscorpiones</taxon>
        <taxon>Cheliferoidea</taxon>
        <taxon>Chernetidae</taxon>
        <taxon>Cordylochernes</taxon>
    </lineage>
</organism>
<sequence>MNTLRNSEKLKVAALIKISDCKNFWSDPGTTLHLFANDQSMAHRYWSCRCIRPLIREAFICRAGSSGEGWLMTPWPSWRLPRRALRKRCDVNPEKSMMAIAKKMDVGSMTIVKTIHEDLGLQSYFLLKSLFLTENMKDNRKGKAATLLNNLKDYYCSRLRLFSNEKNSDVD</sequence>
<name>A0ABY6JWI6_9ARAC</name>
<dbReference type="Proteomes" id="UP001235939">
    <property type="component" value="Chromosome 01"/>
</dbReference>